<keyword evidence="5 8" id="KW-1133">Transmembrane helix</keyword>
<dbReference type="InterPro" id="IPR003400">
    <property type="entry name" value="ExbD"/>
</dbReference>
<keyword evidence="7" id="KW-0813">Transport</keyword>
<reference evidence="9" key="1">
    <citation type="journal article" date="2020" name="mSystems">
        <title>Genome- and Community-Level Interaction Insights into Carbon Utilization and Element Cycling Functions of Hydrothermarchaeota in Hydrothermal Sediment.</title>
        <authorList>
            <person name="Zhou Z."/>
            <person name="Liu Y."/>
            <person name="Xu W."/>
            <person name="Pan J."/>
            <person name="Luo Z.H."/>
            <person name="Li M."/>
        </authorList>
    </citation>
    <scope>NUCLEOTIDE SEQUENCE [LARGE SCALE GENOMIC DNA]</scope>
    <source>
        <strain evidence="9">SpSt-754</strain>
    </source>
</reference>
<evidence type="ECO:0000313" key="9">
    <source>
        <dbReference type="EMBL" id="HGB35312.1"/>
    </source>
</evidence>
<feature type="transmembrane region" description="Helical" evidence="8">
    <location>
        <begin position="12"/>
        <end position="36"/>
    </location>
</feature>
<evidence type="ECO:0000256" key="8">
    <source>
        <dbReference type="SAM" id="Phobius"/>
    </source>
</evidence>
<keyword evidence="7" id="KW-0653">Protein transport</keyword>
<evidence type="ECO:0000256" key="4">
    <source>
        <dbReference type="ARBA" id="ARBA00022692"/>
    </source>
</evidence>
<name>A0A7V3KM77_UNCW3</name>
<sequence length="139" mass="15146">MRQFRNGPITGINMVPFIDISLVLLIIFIVTAKMIVTPSVPLDLPQATKSEEVQTILSIIITAEGKIFVNGAPIPDEDVLSKLARSYIKQKPDIRVVIAADGSVTHRKVISVLDKLRIAGITRVAFGVSPADINSKEEK</sequence>
<comment type="subcellular location">
    <subcellularLocation>
        <location evidence="1">Cell membrane</location>
        <topology evidence="1">Single-pass membrane protein</topology>
    </subcellularLocation>
    <subcellularLocation>
        <location evidence="7">Cell membrane</location>
        <topology evidence="7">Single-pass type II membrane protein</topology>
    </subcellularLocation>
</comment>
<keyword evidence="4 7" id="KW-0812">Transmembrane</keyword>
<organism evidence="9">
    <name type="scientific">candidate division WOR-3 bacterium</name>
    <dbReference type="NCBI Taxonomy" id="2052148"/>
    <lineage>
        <taxon>Bacteria</taxon>
        <taxon>Bacteria division WOR-3</taxon>
    </lineage>
</organism>
<keyword evidence="3" id="KW-1003">Cell membrane</keyword>
<dbReference type="Gene3D" id="3.30.420.270">
    <property type="match status" value="1"/>
</dbReference>
<evidence type="ECO:0000256" key="5">
    <source>
        <dbReference type="ARBA" id="ARBA00022989"/>
    </source>
</evidence>
<dbReference type="GO" id="GO:0015031">
    <property type="term" value="P:protein transport"/>
    <property type="evidence" value="ECO:0007669"/>
    <property type="project" value="UniProtKB-KW"/>
</dbReference>
<dbReference type="AlphaFoldDB" id="A0A7V3KM77"/>
<dbReference type="GO" id="GO:0022857">
    <property type="term" value="F:transmembrane transporter activity"/>
    <property type="evidence" value="ECO:0007669"/>
    <property type="project" value="InterPro"/>
</dbReference>
<comment type="caution">
    <text evidence="9">The sequence shown here is derived from an EMBL/GenBank/DDBJ whole genome shotgun (WGS) entry which is preliminary data.</text>
</comment>
<comment type="similarity">
    <text evidence="2 7">Belongs to the ExbD/TolR family.</text>
</comment>
<evidence type="ECO:0000256" key="1">
    <source>
        <dbReference type="ARBA" id="ARBA00004162"/>
    </source>
</evidence>
<evidence type="ECO:0000256" key="2">
    <source>
        <dbReference type="ARBA" id="ARBA00005811"/>
    </source>
</evidence>
<dbReference type="PANTHER" id="PTHR30558">
    <property type="entry name" value="EXBD MEMBRANE COMPONENT OF PMF-DRIVEN MACROMOLECULE IMPORT SYSTEM"/>
    <property type="match status" value="1"/>
</dbReference>
<dbReference type="GO" id="GO:0005886">
    <property type="term" value="C:plasma membrane"/>
    <property type="evidence" value="ECO:0007669"/>
    <property type="project" value="UniProtKB-SubCell"/>
</dbReference>
<dbReference type="Pfam" id="PF02472">
    <property type="entry name" value="ExbD"/>
    <property type="match status" value="1"/>
</dbReference>
<dbReference type="EMBL" id="DTGD01000007">
    <property type="protein sequence ID" value="HGB35312.1"/>
    <property type="molecule type" value="Genomic_DNA"/>
</dbReference>
<gene>
    <name evidence="9" type="ORF">ENV38_00175</name>
</gene>
<protein>
    <submittedName>
        <fullName evidence="9">Biopolymer transporter ExbD</fullName>
    </submittedName>
</protein>
<evidence type="ECO:0000256" key="6">
    <source>
        <dbReference type="ARBA" id="ARBA00023136"/>
    </source>
</evidence>
<keyword evidence="6 8" id="KW-0472">Membrane</keyword>
<evidence type="ECO:0000256" key="7">
    <source>
        <dbReference type="RuleBase" id="RU003879"/>
    </source>
</evidence>
<proteinExistence type="inferred from homology"/>
<accession>A0A7V3KM77</accession>
<evidence type="ECO:0000256" key="3">
    <source>
        <dbReference type="ARBA" id="ARBA00022475"/>
    </source>
</evidence>